<evidence type="ECO:0000256" key="1">
    <source>
        <dbReference type="ARBA" id="ARBA00022679"/>
    </source>
</evidence>
<dbReference type="InterPro" id="IPR029044">
    <property type="entry name" value="Nucleotide-diphossugar_trans"/>
</dbReference>
<gene>
    <name evidence="3" type="primary">Aste57867_21289</name>
    <name evidence="2" type="ORF">As57867_021220</name>
    <name evidence="3" type="ORF">ASTE57867_21289</name>
</gene>
<dbReference type="SUPFAM" id="SSF53448">
    <property type="entry name" value="Nucleotide-diphospho-sugar transferases"/>
    <property type="match status" value="1"/>
</dbReference>
<dbReference type="EMBL" id="VJMH01006966">
    <property type="protein sequence ID" value="KAF0686941.1"/>
    <property type="molecule type" value="Genomic_DNA"/>
</dbReference>
<proteinExistence type="predicted"/>
<dbReference type="EMBL" id="CAADRA010006992">
    <property type="protein sequence ID" value="VFT97961.1"/>
    <property type="molecule type" value="Genomic_DNA"/>
</dbReference>
<protein>
    <submittedName>
        <fullName evidence="3">Aste57867_21289 protein</fullName>
    </submittedName>
</protein>
<dbReference type="GO" id="GO:0051999">
    <property type="term" value="P:mannosyl-inositol phosphorylceramide biosynthetic process"/>
    <property type="evidence" value="ECO:0007669"/>
    <property type="project" value="TreeGrafter"/>
</dbReference>
<dbReference type="Proteomes" id="UP000332933">
    <property type="component" value="Unassembled WGS sequence"/>
</dbReference>
<evidence type="ECO:0000313" key="3">
    <source>
        <dbReference type="EMBL" id="VFT97961.1"/>
    </source>
</evidence>
<organism evidence="3 4">
    <name type="scientific">Aphanomyces stellatus</name>
    <dbReference type="NCBI Taxonomy" id="120398"/>
    <lineage>
        <taxon>Eukaryota</taxon>
        <taxon>Sar</taxon>
        <taxon>Stramenopiles</taxon>
        <taxon>Oomycota</taxon>
        <taxon>Saprolegniomycetes</taxon>
        <taxon>Saprolegniales</taxon>
        <taxon>Verrucalvaceae</taxon>
        <taxon>Aphanomyces</taxon>
    </lineage>
</organism>
<evidence type="ECO:0000313" key="4">
    <source>
        <dbReference type="Proteomes" id="UP000332933"/>
    </source>
</evidence>
<dbReference type="InterPro" id="IPR007577">
    <property type="entry name" value="GlycoTrfase_DXD_sugar-bd_CS"/>
</dbReference>
<dbReference type="AlphaFoldDB" id="A0A485LJ85"/>
<reference evidence="2" key="2">
    <citation type="submission" date="2019-06" db="EMBL/GenBank/DDBJ databases">
        <title>Genomics analysis of Aphanomyces spp. identifies a new class of oomycete effector associated with host adaptation.</title>
        <authorList>
            <person name="Gaulin E."/>
        </authorList>
    </citation>
    <scope>NUCLEOTIDE SEQUENCE</scope>
    <source>
        <strain evidence="2">CBS 578.67</strain>
    </source>
</reference>
<sequence>MQFLYKTPRMRRTLSSTIPRPIHQSWKTIPSKFEPWMQCWRAFNPALFETRFPTFLATAQSLSKIQLADFSRVALLYEYCGIYVDGDFECLASFSDLLHYPLFLSREPLVHAFLLDGVPTPRLWNAILASQPRHPFWLEILHAIQHKVDAHEDMSDPIALTGPGVFESVNAKWSPSSAADAVLPEEFFYPEIAA</sequence>
<keyword evidence="1" id="KW-0808">Transferase</keyword>
<dbReference type="PANTHER" id="PTHR32385">
    <property type="entry name" value="MANNOSYL PHOSPHORYLINOSITOL CERAMIDE SYNTHASE"/>
    <property type="match status" value="1"/>
</dbReference>
<evidence type="ECO:0000313" key="2">
    <source>
        <dbReference type="EMBL" id="KAF0686941.1"/>
    </source>
</evidence>
<reference evidence="3 4" key="1">
    <citation type="submission" date="2019-03" db="EMBL/GenBank/DDBJ databases">
        <authorList>
            <person name="Gaulin E."/>
            <person name="Dumas B."/>
        </authorList>
    </citation>
    <scope>NUCLEOTIDE SEQUENCE [LARGE SCALE GENOMIC DNA]</scope>
    <source>
        <strain evidence="3">CBS 568.67</strain>
    </source>
</reference>
<dbReference type="Gene3D" id="3.90.550.20">
    <property type="match status" value="1"/>
</dbReference>
<dbReference type="InterPro" id="IPR051706">
    <property type="entry name" value="Glycosyltransferase_domain"/>
</dbReference>
<name>A0A485LJ85_9STRA</name>
<accession>A0A485LJ85</accession>
<dbReference type="PANTHER" id="PTHR32385:SF23">
    <property type="entry name" value="NUCLEOTIDE-DIPHOSPHO-SUGAR TRANSFERASE"/>
    <property type="match status" value="1"/>
</dbReference>
<dbReference type="OrthoDB" id="3647at2759"/>
<dbReference type="Pfam" id="PF04488">
    <property type="entry name" value="Gly_transf_sug"/>
    <property type="match status" value="1"/>
</dbReference>
<dbReference type="GO" id="GO:0016020">
    <property type="term" value="C:membrane"/>
    <property type="evidence" value="ECO:0007669"/>
    <property type="project" value="GOC"/>
</dbReference>
<keyword evidence="4" id="KW-1185">Reference proteome</keyword>
<dbReference type="GO" id="GO:0000030">
    <property type="term" value="F:mannosyltransferase activity"/>
    <property type="evidence" value="ECO:0007669"/>
    <property type="project" value="TreeGrafter"/>
</dbReference>